<comment type="caution">
    <text evidence="3">The sequence shown here is derived from an EMBL/GenBank/DDBJ whole genome shotgun (WGS) entry which is preliminary data.</text>
</comment>
<dbReference type="Proteomes" id="UP000318212">
    <property type="component" value="Unassembled WGS sequence"/>
</dbReference>
<dbReference type="EMBL" id="VICE01000116">
    <property type="protein sequence ID" value="TQD41735.1"/>
    <property type="molecule type" value="Genomic_DNA"/>
</dbReference>
<accession>A0A508A475</accession>
<keyword evidence="4" id="KW-1185">Reference proteome</keyword>
<protein>
    <submittedName>
        <fullName evidence="3">DUF3106 domain-containing protein</fullName>
    </submittedName>
</protein>
<evidence type="ECO:0000313" key="3">
    <source>
        <dbReference type="EMBL" id="TQD41735.1"/>
    </source>
</evidence>
<feature type="signal peptide" evidence="2">
    <location>
        <begin position="1"/>
        <end position="33"/>
    </location>
</feature>
<dbReference type="OrthoDB" id="5797406at2"/>
<dbReference type="InterPro" id="IPR021455">
    <property type="entry name" value="DUF3106"/>
</dbReference>
<dbReference type="AlphaFoldDB" id="A0A508A475"/>
<evidence type="ECO:0000313" key="4">
    <source>
        <dbReference type="Proteomes" id="UP000318212"/>
    </source>
</evidence>
<organism evidence="3 4">
    <name type="scientific">Marilutibacter aestuarii</name>
    <dbReference type="NCBI Taxonomy" id="1706195"/>
    <lineage>
        <taxon>Bacteria</taxon>
        <taxon>Pseudomonadati</taxon>
        <taxon>Pseudomonadota</taxon>
        <taxon>Gammaproteobacteria</taxon>
        <taxon>Lysobacterales</taxon>
        <taxon>Lysobacteraceae</taxon>
        <taxon>Marilutibacter</taxon>
    </lineage>
</organism>
<proteinExistence type="predicted"/>
<feature type="chain" id="PRO_5021449394" evidence="2">
    <location>
        <begin position="34"/>
        <end position="154"/>
    </location>
</feature>
<evidence type="ECO:0000256" key="2">
    <source>
        <dbReference type="SAM" id="SignalP"/>
    </source>
</evidence>
<feature type="compositionally biased region" description="Basic and acidic residues" evidence="1">
    <location>
        <begin position="99"/>
        <end position="109"/>
    </location>
</feature>
<feature type="region of interest" description="Disordered" evidence="1">
    <location>
        <begin position="83"/>
        <end position="154"/>
    </location>
</feature>
<keyword evidence="2" id="KW-0732">Signal</keyword>
<dbReference type="Pfam" id="PF11304">
    <property type="entry name" value="DUF3106"/>
    <property type="match status" value="1"/>
</dbReference>
<sequence>MHPHTEATPLRRRALPRLLAVLLALALSPMVVGAPPPPQGPPPPGWDDLTDAQRDMLVAPIRERWNNEPDERHRMLERARRWQELSPEQRARARHGRHRWEDMSPEQRRQTRALFETMRSMTPEERGALKAKWRAMSPEQRDAWIQAQRAKGAD</sequence>
<evidence type="ECO:0000256" key="1">
    <source>
        <dbReference type="SAM" id="MobiDB-lite"/>
    </source>
</evidence>
<name>A0A508A475_9GAMM</name>
<dbReference type="RefSeq" id="WP_141519151.1">
    <property type="nucleotide sequence ID" value="NZ_VICE01000116.1"/>
</dbReference>
<gene>
    <name evidence="3" type="ORF">FKV25_12590</name>
</gene>
<reference evidence="3 4" key="1">
    <citation type="submission" date="2019-06" db="EMBL/GenBank/DDBJ databases">
        <title>Lysobacter alkalisoli sp. nov. isolated from saline soil.</title>
        <authorList>
            <person name="Sun J.-Q."/>
            <person name="Xu L."/>
        </authorList>
    </citation>
    <scope>NUCLEOTIDE SEQUENCE [LARGE SCALE GENOMIC DNA]</scope>
    <source>
        <strain evidence="3 4">JCM 31130</strain>
    </source>
</reference>